<accession>A0AAV5MC36</accession>
<dbReference type="Pfam" id="PF04652">
    <property type="entry name" value="Vta1"/>
    <property type="match status" value="1"/>
</dbReference>
<evidence type="ECO:0000259" key="3">
    <source>
        <dbReference type="Pfam" id="PF04652"/>
    </source>
</evidence>
<comment type="caution">
    <text evidence="4">The sequence shown here is derived from an EMBL/GenBank/DDBJ whole genome shotgun (WGS) entry which is preliminary data.</text>
</comment>
<reference evidence="4 5" key="1">
    <citation type="journal article" date="2021" name="Commun. Biol.">
        <title>The genome of Shorea leprosula (Dipterocarpaceae) highlights the ecological relevance of drought in aseasonal tropical rainforests.</title>
        <authorList>
            <person name="Ng K.K.S."/>
            <person name="Kobayashi M.J."/>
            <person name="Fawcett J.A."/>
            <person name="Hatakeyama M."/>
            <person name="Paape T."/>
            <person name="Ng C.H."/>
            <person name="Ang C.C."/>
            <person name="Tnah L.H."/>
            <person name="Lee C.T."/>
            <person name="Nishiyama T."/>
            <person name="Sese J."/>
            <person name="O'Brien M.J."/>
            <person name="Copetti D."/>
            <person name="Mohd Noor M.I."/>
            <person name="Ong R.C."/>
            <person name="Putra M."/>
            <person name="Sireger I.Z."/>
            <person name="Indrioko S."/>
            <person name="Kosugi Y."/>
            <person name="Izuno A."/>
            <person name="Isagi Y."/>
            <person name="Lee S.L."/>
            <person name="Shimizu K.K."/>
        </authorList>
    </citation>
    <scope>NUCLEOTIDE SEQUENCE [LARGE SCALE GENOMIC DNA]</scope>
    <source>
        <strain evidence="4">214</strain>
    </source>
</reference>
<dbReference type="Gene3D" id="1.25.40.270">
    <property type="entry name" value="Vacuolar protein sorting-associated protein vta1"/>
    <property type="match status" value="1"/>
</dbReference>
<evidence type="ECO:0000313" key="4">
    <source>
        <dbReference type="EMBL" id="GKV47284.1"/>
    </source>
</evidence>
<proteinExistence type="predicted"/>
<sequence>MGSLKCQKGYYDSSKLVSMSDAKDDMAFTSSLVPLHSCNTFAACFVGRFHASEMAQRLDPTSSGRGVRQFKTALLQRLERENDLTLMGKVKKSDAGVMQSFYQDYYKKNIQTLQNAADKADRAQLTKAYQTATVLYEVLKAVNLRQSMEVDQEILEAQDKVAEKTQIYVPYNILPLDPDSSNQAIMRYPEIQAVVYALRNTGGLPWTKDHEKKTDEDILDWLQEMFGFQVKQTKLFLSLNV</sequence>
<keyword evidence="2" id="KW-0472">Membrane</keyword>
<dbReference type="Proteomes" id="UP001054252">
    <property type="component" value="Unassembled WGS sequence"/>
</dbReference>
<protein>
    <recommendedName>
        <fullName evidence="3">Vta1/callose synthase N-terminal domain-containing protein</fullName>
    </recommendedName>
</protein>
<keyword evidence="5" id="KW-1185">Reference proteome</keyword>
<gene>
    <name evidence="4" type="ORF">SLEP1_g54197</name>
</gene>
<evidence type="ECO:0000256" key="1">
    <source>
        <dbReference type="ARBA" id="ARBA00004308"/>
    </source>
</evidence>
<evidence type="ECO:0000313" key="5">
    <source>
        <dbReference type="Proteomes" id="UP001054252"/>
    </source>
</evidence>
<comment type="subcellular location">
    <subcellularLocation>
        <location evidence="1">Endomembrane system</location>
    </subcellularLocation>
</comment>
<dbReference type="GO" id="GO:0012505">
    <property type="term" value="C:endomembrane system"/>
    <property type="evidence" value="ECO:0007669"/>
    <property type="project" value="UniProtKB-SubCell"/>
</dbReference>
<name>A0AAV5MC36_9ROSI</name>
<dbReference type="AlphaFoldDB" id="A0AAV5MC36"/>
<dbReference type="PANTHER" id="PTHR12741:SF48">
    <property type="entry name" value="1,3-BETA-GLUCAN SYNTHASE COMPONENT FKS1-RELATED"/>
    <property type="match status" value="1"/>
</dbReference>
<organism evidence="4 5">
    <name type="scientific">Rubroshorea leprosula</name>
    <dbReference type="NCBI Taxonomy" id="152421"/>
    <lineage>
        <taxon>Eukaryota</taxon>
        <taxon>Viridiplantae</taxon>
        <taxon>Streptophyta</taxon>
        <taxon>Embryophyta</taxon>
        <taxon>Tracheophyta</taxon>
        <taxon>Spermatophyta</taxon>
        <taxon>Magnoliopsida</taxon>
        <taxon>eudicotyledons</taxon>
        <taxon>Gunneridae</taxon>
        <taxon>Pentapetalae</taxon>
        <taxon>rosids</taxon>
        <taxon>malvids</taxon>
        <taxon>Malvales</taxon>
        <taxon>Dipterocarpaceae</taxon>
        <taxon>Rubroshorea</taxon>
    </lineage>
</organism>
<dbReference type="InterPro" id="IPR039431">
    <property type="entry name" value="Vta1/CALS_N"/>
</dbReference>
<dbReference type="GO" id="GO:0005886">
    <property type="term" value="C:plasma membrane"/>
    <property type="evidence" value="ECO:0007669"/>
    <property type="project" value="TreeGrafter"/>
</dbReference>
<dbReference type="PANTHER" id="PTHR12741">
    <property type="entry name" value="LYST-INTERACTING PROTEIN LIP5 DOPAMINE RESPONSIVE PROTEIN DRG-1"/>
    <property type="match status" value="1"/>
</dbReference>
<evidence type="ECO:0000256" key="2">
    <source>
        <dbReference type="ARBA" id="ARBA00023136"/>
    </source>
</evidence>
<feature type="domain" description="Vta1/callose synthase N-terminal" evidence="3">
    <location>
        <begin position="48"/>
        <end position="156"/>
    </location>
</feature>
<dbReference type="EMBL" id="BPVZ01000225">
    <property type="protein sequence ID" value="GKV47284.1"/>
    <property type="molecule type" value="Genomic_DNA"/>
</dbReference>
<dbReference type="GO" id="GO:0046527">
    <property type="term" value="F:glucosyltransferase activity"/>
    <property type="evidence" value="ECO:0007669"/>
    <property type="project" value="TreeGrafter"/>
</dbReference>
<dbReference type="InterPro" id="IPR023175">
    <property type="entry name" value="Vta1/CALS_N_sf"/>
</dbReference>